<protein>
    <submittedName>
        <fullName evidence="2">Uncharacterized protein</fullName>
    </submittedName>
</protein>
<reference evidence="2 3" key="1">
    <citation type="journal article" date="2006" name="Int. J. Syst. Evol. Microbiol.">
        <title>Myroides pelagicus sp. nov., isolated from seawater in Thailand.</title>
        <authorList>
            <person name="Yoon J."/>
            <person name="Maneerat S."/>
            <person name="Kawai F."/>
            <person name="Yokota A."/>
        </authorList>
    </citation>
    <scope>NUCLEOTIDE SEQUENCE [LARGE SCALE GENOMIC DNA]</scope>
    <source>
        <strain evidence="2 3">SM1T</strain>
    </source>
</reference>
<dbReference type="RefSeq" id="WP_155035624.1">
    <property type="nucleotide sequence ID" value="NZ_JAYMMG010000043.1"/>
</dbReference>
<feature type="region of interest" description="Disordered" evidence="1">
    <location>
        <begin position="1"/>
        <end position="32"/>
    </location>
</feature>
<dbReference type="EMBL" id="WMJY01000011">
    <property type="protein sequence ID" value="MTH29629.1"/>
    <property type="molecule type" value="Genomic_DNA"/>
</dbReference>
<accession>A0A7K1GM64</accession>
<sequence length="45" mass="5252">MNKKLDVESRSLSISKNSSKEYNQNKISNPNPEVYFTDDYLNKLV</sequence>
<dbReference type="Proteomes" id="UP000488936">
    <property type="component" value="Unassembled WGS sequence"/>
</dbReference>
<dbReference type="AlphaFoldDB" id="A0A7K1GM64"/>
<gene>
    <name evidence="2" type="ORF">GJV77_06820</name>
</gene>
<keyword evidence="3" id="KW-1185">Reference proteome</keyword>
<evidence type="ECO:0000256" key="1">
    <source>
        <dbReference type="SAM" id="MobiDB-lite"/>
    </source>
</evidence>
<name>A0A7K1GM64_9FLAO</name>
<comment type="caution">
    <text evidence="2">The sequence shown here is derived from an EMBL/GenBank/DDBJ whole genome shotgun (WGS) entry which is preliminary data.</text>
</comment>
<proteinExistence type="predicted"/>
<evidence type="ECO:0000313" key="3">
    <source>
        <dbReference type="Proteomes" id="UP000488936"/>
    </source>
</evidence>
<feature type="compositionally biased region" description="Polar residues" evidence="1">
    <location>
        <begin position="20"/>
        <end position="31"/>
    </location>
</feature>
<organism evidence="2 3">
    <name type="scientific">Myroides pelagicus</name>
    <dbReference type="NCBI Taxonomy" id="270914"/>
    <lineage>
        <taxon>Bacteria</taxon>
        <taxon>Pseudomonadati</taxon>
        <taxon>Bacteroidota</taxon>
        <taxon>Flavobacteriia</taxon>
        <taxon>Flavobacteriales</taxon>
        <taxon>Flavobacteriaceae</taxon>
        <taxon>Myroides</taxon>
    </lineage>
</organism>
<evidence type="ECO:0000313" key="2">
    <source>
        <dbReference type="EMBL" id="MTH29629.1"/>
    </source>
</evidence>